<dbReference type="SUPFAM" id="SSF55961">
    <property type="entry name" value="Bet v1-like"/>
    <property type="match status" value="1"/>
</dbReference>
<accession>A0ABP5NXV7</accession>
<sequence>MPELTLDDLRDLMRSAGGVDDDVDLDGDILHTPFPDLGYDSLAVLQIGALIEHRLGVEVPDSALDEIKTPYRLLSFVRRQGDGAAGHTDNAIVIAAPFDLVWTMTNDVESWPELFSEYAAAEVLLRRENVVRFRLTMRPDADGTAWSWVSERVTDREKGTVRAYRVETGPFEYMDIFWEYARVEGGVRMRWAQSFHMRPGAPVDDATMTERINRNTAVQLERIKHVIEEVAR</sequence>
<dbReference type="InterPro" id="IPR023393">
    <property type="entry name" value="START-like_dom_sf"/>
</dbReference>
<organism evidence="4 5">
    <name type="scientific">Nonomuraea monospora</name>
    <dbReference type="NCBI Taxonomy" id="568818"/>
    <lineage>
        <taxon>Bacteria</taxon>
        <taxon>Bacillati</taxon>
        <taxon>Actinomycetota</taxon>
        <taxon>Actinomycetes</taxon>
        <taxon>Streptosporangiales</taxon>
        <taxon>Streptosporangiaceae</taxon>
        <taxon>Nonomuraea</taxon>
    </lineage>
</organism>
<evidence type="ECO:0000313" key="4">
    <source>
        <dbReference type="EMBL" id="GAA2204467.1"/>
    </source>
</evidence>
<keyword evidence="5" id="KW-1185">Reference proteome</keyword>
<evidence type="ECO:0000256" key="2">
    <source>
        <dbReference type="ARBA" id="ARBA00022553"/>
    </source>
</evidence>
<dbReference type="SUPFAM" id="SSF47336">
    <property type="entry name" value="ACP-like"/>
    <property type="match status" value="1"/>
</dbReference>
<dbReference type="InterPro" id="IPR036736">
    <property type="entry name" value="ACP-like_sf"/>
</dbReference>
<dbReference type="CDD" id="cd08860">
    <property type="entry name" value="TcmN_ARO-CYC_like"/>
    <property type="match status" value="1"/>
</dbReference>
<keyword evidence="2" id="KW-0597">Phosphoprotein</keyword>
<gene>
    <name evidence="4" type="ORF">GCM10009850_003780</name>
</gene>
<dbReference type="Pfam" id="PF00550">
    <property type="entry name" value="PP-binding"/>
    <property type="match status" value="1"/>
</dbReference>
<evidence type="ECO:0000259" key="3">
    <source>
        <dbReference type="PROSITE" id="PS50075"/>
    </source>
</evidence>
<dbReference type="Pfam" id="PF03364">
    <property type="entry name" value="Polyketide_cyc"/>
    <property type="match status" value="1"/>
</dbReference>
<dbReference type="Gene3D" id="3.30.530.20">
    <property type="match status" value="1"/>
</dbReference>
<dbReference type="InterPro" id="IPR006162">
    <property type="entry name" value="Ppantetheine_attach_site"/>
</dbReference>
<dbReference type="InterPro" id="IPR009081">
    <property type="entry name" value="PP-bd_ACP"/>
</dbReference>
<reference evidence="5" key="1">
    <citation type="journal article" date="2019" name="Int. J. Syst. Evol. Microbiol.">
        <title>The Global Catalogue of Microorganisms (GCM) 10K type strain sequencing project: providing services to taxonomists for standard genome sequencing and annotation.</title>
        <authorList>
            <consortium name="The Broad Institute Genomics Platform"/>
            <consortium name="The Broad Institute Genome Sequencing Center for Infectious Disease"/>
            <person name="Wu L."/>
            <person name="Ma J."/>
        </authorList>
    </citation>
    <scope>NUCLEOTIDE SEQUENCE [LARGE SCALE GENOMIC DNA]</scope>
    <source>
        <strain evidence="5">JCM 16114</strain>
    </source>
</reference>
<dbReference type="EMBL" id="BAAAQX010000001">
    <property type="protein sequence ID" value="GAA2204467.1"/>
    <property type="molecule type" value="Genomic_DNA"/>
</dbReference>
<proteinExistence type="predicted"/>
<dbReference type="InterPro" id="IPR005031">
    <property type="entry name" value="COQ10_START"/>
</dbReference>
<name>A0ABP5NXV7_9ACTN</name>
<evidence type="ECO:0000256" key="1">
    <source>
        <dbReference type="ARBA" id="ARBA00022450"/>
    </source>
</evidence>
<dbReference type="PROSITE" id="PS50075">
    <property type="entry name" value="CARRIER"/>
    <property type="match status" value="1"/>
</dbReference>
<dbReference type="Gene3D" id="1.10.1200.10">
    <property type="entry name" value="ACP-like"/>
    <property type="match status" value="1"/>
</dbReference>
<dbReference type="RefSeq" id="WP_344470381.1">
    <property type="nucleotide sequence ID" value="NZ_BAAAQX010000001.1"/>
</dbReference>
<keyword evidence="1" id="KW-0596">Phosphopantetheine</keyword>
<protein>
    <recommendedName>
        <fullName evidence="3">Carrier domain-containing protein</fullName>
    </recommendedName>
</protein>
<comment type="caution">
    <text evidence="4">The sequence shown here is derived from an EMBL/GenBank/DDBJ whole genome shotgun (WGS) entry which is preliminary data.</text>
</comment>
<dbReference type="Proteomes" id="UP001499843">
    <property type="component" value="Unassembled WGS sequence"/>
</dbReference>
<evidence type="ECO:0000313" key="5">
    <source>
        <dbReference type="Proteomes" id="UP001499843"/>
    </source>
</evidence>
<dbReference type="PROSITE" id="PS00012">
    <property type="entry name" value="PHOSPHOPANTETHEINE"/>
    <property type="match status" value="1"/>
</dbReference>
<feature type="domain" description="Carrier" evidence="3">
    <location>
        <begin position="3"/>
        <end position="81"/>
    </location>
</feature>